<dbReference type="InterPro" id="IPR050309">
    <property type="entry name" value="Type-B_Carboxylest/Lipase"/>
</dbReference>
<sequence length="538" mass="59619">MFPTLLAFAVGCITQSLPVVDLGYERHRALFLDDSDFYHFNNIRYAAPPLGDLRWRAPVPPAENTSEIQTGETDHICPQAMASWRTNLGAAFHLRMASTQRKKKNTNITEDCLFLDVTVPKPVFHRAQSEISNSAGQLAPVFVWIFGGGYAEGDKNIINTTGLISRAMQEGSEGIVSVSINYRLGAFGWLAGGSLTKNGTANAGLYDQRFALEWVQKHIKLFGGDPERVTVGGESAGGGSVLHQITAYGGDNVSLPFHQAIVQSPGWFPIADETQQEETLQDFFTILGVNTIDEARNQSTNRLIAANSNQIKQSSYGTFTYGPVVDGSFVPQFPGQLLEAGSFNHNVTLMVGHNTDEGALFTNPELGIHSASLDNVLKVFYPDMNEKIKGYVGNNLYPYPGYYFHENFYRIANATADLVFQCNAEFLARALENQTYAYMFDIFPAFHSIDIYYTFYSGEPNPLVRNETAAFILQDYLTSFIENGKPVSRLGPVFPLYGTQPQGQLLNISQHEIIQQLDPTNNARCAFWQSAPNFEIQS</sequence>
<reference evidence="5 6" key="1">
    <citation type="submission" date="2019-04" db="EMBL/GenBank/DDBJ databases">
        <title>Friends and foes A comparative genomics study of 23 Aspergillus species from section Flavi.</title>
        <authorList>
            <consortium name="DOE Joint Genome Institute"/>
            <person name="Kjaerbolling I."/>
            <person name="Vesth T."/>
            <person name="Frisvad J.C."/>
            <person name="Nybo J.L."/>
            <person name="Theobald S."/>
            <person name="Kildgaard S."/>
            <person name="Isbrandt T."/>
            <person name="Kuo A."/>
            <person name="Sato A."/>
            <person name="Lyhne E.K."/>
            <person name="Kogle M.E."/>
            <person name="Wiebenga A."/>
            <person name="Kun R.S."/>
            <person name="Lubbers R.J."/>
            <person name="Makela M.R."/>
            <person name="Barry K."/>
            <person name="Chovatia M."/>
            <person name="Clum A."/>
            <person name="Daum C."/>
            <person name="Haridas S."/>
            <person name="He G."/>
            <person name="LaButti K."/>
            <person name="Lipzen A."/>
            <person name="Mondo S."/>
            <person name="Riley R."/>
            <person name="Salamov A."/>
            <person name="Simmons B.A."/>
            <person name="Magnuson J.K."/>
            <person name="Henrissat B."/>
            <person name="Mortensen U.H."/>
            <person name="Larsen T.O."/>
            <person name="Devries R.P."/>
            <person name="Grigoriev I.V."/>
            <person name="Machida M."/>
            <person name="Baker S.E."/>
            <person name="Andersen M.R."/>
        </authorList>
    </citation>
    <scope>NUCLEOTIDE SEQUENCE [LARGE SCALE GENOMIC DNA]</scope>
    <source>
        <strain evidence="5 6">CBS 151.66</strain>
    </source>
</reference>
<dbReference type="InterPro" id="IPR029058">
    <property type="entry name" value="AB_hydrolase_fold"/>
</dbReference>
<dbReference type="Gene3D" id="3.40.50.1820">
    <property type="entry name" value="alpha/beta hydrolase"/>
    <property type="match status" value="1"/>
</dbReference>
<dbReference type="Pfam" id="PF00135">
    <property type="entry name" value="COesterase"/>
    <property type="match status" value="1"/>
</dbReference>
<accession>A0A5N5WLR9</accession>
<dbReference type="OrthoDB" id="408631at2759"/>
<proteinExistence type="inferred from homology"/>
<dbReference type="InterPro" id="IPR019826">
    <property type="entry name" value="Carboxylesterase_B_AS"/>
</dbReference>
<protein>
    <recommendedName>
        <fullName evidence="3">Carboxylic ester hydrolase</fullName>
        <ecNumber evidence="3">3.1.1.-</ecNumber>
    </recommendedName>
</protein>
<comment type="similarity">
    <text evidence="1 3">Belongs to the type-B carboxylesterase/lipase family.</text>
</comment>
<dbReference type="PROSITE" id="PS00122">
    <property type="entry name" value="CARBOXYLESTERASE_B_1"/>
    <property type="match status" value="1"/>
</dbReference>
<dbReference type="AlphaFoldDB" id="A0A5N5WLR9"/>
<evidence type="ECO:0000256" key="3">
    <source>
        <dbReference type="RuleBase" id="RU361235"/>
    </source>
</evidence>
<organism evidence="5 6">
    <name type="scientific">Aspergillus leporis</name>
    <dbReference type="NCBI Taxonomy" id="41062"/>
    <lineage>
        <taxon>Eukaryota</taxon>
        <taxon>Fungi</taxon>
        <taxon>Dikarya</taxon>
        <taxon>Ascomycota</taxon>
        <taxon>Pezizomycotina</taxon>
        <taxon>Eurotiomycetes</taxon>
        <taxon>Eurotiomycetidae</taxon>
        <taxon>Eurotiales</taxon>
        <taxon>Aspergillaceae</taxon>
        <taxon>Aspergillus</taxon>
        <taxon>Aspergillus subgen. Circumdati</taxon>
    </lineage>
</organism>
<dbReference type="InterPro" id="IPR002018">
    <property type="entry name" value="CarbesteraseB"/>
</dbReference>
<keyword evidence="6" id="KW-1185">Reference proteome</keyword>
<feature type="domain" description="Carboxylesterase type B" evidence="4">
    <location>
        <begin position="36"/>
        <end position="528"/>
    </location>
</feature>
<dbReference type="EC" id="3.1.1.-" evidence="3"/>
<dbReference type="Proteomes" id="UP000326565">
    <property type="component" value="Unassembled WGS sequence"/>
</dbReference>
<evidence type="ECO:0000313" key="6">
    <source>
        <dbReference type="Proteomes" id="UP000326565"/>
    </source>
</evidence>
<evidence type="ECO:0000313" key="5">
    <source>
        <dbReference type="EMBL" id="KAB8069488.1"/>
    </source>
</evidence>
<dbReference type="PANTHER" id="PTHR11559">
    <property type="entry name" value="CARBOXYLESTERASE"/>
    <property type="match status" value="1"/>
</dbReference>
<evidence type="ECO:0000256" key="1">
    <source>
        <dbReference type="ARBA" id="ARBA00005964"/>
    </source>
</evidence>
<evidence type="ECO:0000259" key="4">
    <source>
        <dbReference type="Pfam" id="PF00135"/>
    </source>
</evidence>
<name>A0A5N5WLR9_9EURO</name>
<evidence type="ECO:0000256" key="2">
    <source>
        <dbReference type="ARBA" id="ARBA00022801"/>
    </source>
</evidence>
<dbReference type="EMBL" id="ML732339">
    <property type="protein sequence ID" value="KAB8069488.1"/>
    <property type="molecule type" value="Genomic_DNA"/>
</dbReference>
<dbReference type="SUPFAM" id="SSF53474">
    <property type="entry name" value="alpha/beta-Hydrolases"/>
    <property type="match status" value="1"/>
</dbReference>
<dbReference type="GO" id="GO:0016787">
    <property type="term" value="F:hydrolase activity"/>
    <property type="evidence" value="ECO:0007669"/>
    <property type="project" value="UniProtKB-KW"/>
</dbReference>
<gene>
    <name evidence="5" type="ORF">BDV29DRAFT_194852</name>
</gene>
<keyword evidence="2 3" id="KW-0378">Hydrolase</keyword>